<reference evidence="1 2" key="2">
    <citation type="journal article" date="2022" name="Mol. Ecol. Resour.">
        <title>The genomes of chicory, endive, great burdock and yacon provide insights into Asteraceae paleo-polyploidization history and plant inulin production.</title>
        <authorList>
            <person name="Fan W."/>
            <person name="Wang S."/>
            <person name="Wang H."/>
            <person name="Wang A."/>
            <person name="Jiang F."/>
            <person name="Liu H."/>
            <person name="Zhao H."/>
            <person name="Xu D."/>
            <person name="Zhang Y."/>
        </authorList>
    </citation>
    <scope>NUCLEOTIDE SEQUENCE [LARGE SCALE GENOMIC DNA]</scope>
    <source>
        <strain evidence="2">cv. Punajuju</strain>
        <tissue evidence="1">Leaves</tissue>
    </source>
</reference>
<evidence type="ECO:0000313" key="1">
    <source>
        <dbReference type="EMBL" id="KAI3782076.1"/>
    </source>
</evidence>
<dbReference type="Proteomes" id="UP001055811">
    <property type="component" value="Linkage Group LG02"/>
</dbReference>
<organism evidence="1 2">
    <name type="scientific">Cichorium intybus</name>
    <name type="common">Chicory</name>
    <dbReference type="NCBI Taxonomy" id="13427"/>
    <lineage>
        <taxon>Eukaryota</taxon>
        <taxon>Viridiplantae</taxon>
        <taxon>Streptophyta</taxon>
        <taxon>Embryophyta</taxon>
        <taxon>Tracheophyta</taxon>
        <taxon>Spermatophyta</taxon>
        <taxon>Magnoliopsida</taxon>
        <taxon>eudicotyledons</taxon>
        <taxon>Gunneridae</taxon>
        <taxon>Pentapetalae</taxon>
        <taxon>asterids</taxon>
        <taxon>campanulids</taxon>
        <taxon>Asterales</taxon>
        <taxon>Asteraceae</taxon>
        <taxon>Cichorioideae</taxon>
        <taxon>Cichorieae</taxon>
        <taxon>Cichoriinae</taxon>
        <taxon>Cichorium</taxon>
    </lineage>
</organism>
<comment type="caution">
    <text evidence="1">The sequence shown here is derived from an EMBL/GenBank/DDBJ whole genome shotgun (WGS) entry which is preliminary data.</text>
</comment>
<sequence>MEINHLKAVAPTSAAALVKPTKETMSKKSKKPVDTVKIRLQHPQEGNDFDVVLVNHEGEPVCNLCEKTFVTMKSLYDHLTGHSDVDWMTFFVPHSKIPTFDNEAKVVDDSMEAPLKWKLTGKRGSPAAAVAADHNNVKVYKQIIQASTISSMA</sequence>
<name>A0ACB9GFW0_CICIN</name>
<dbReference type="EMBL" id="CM042010">
    <property type="protein sequence ID" value="KAI3782076.1"/>
    <property type="molecule type" value="Genomic_DNA"/>
</dbReference>
<protein>
    <submittedName>
        <fullName evidence="1">Uncharacterized protein</fullName>
    </submittedName>
</protein>
<proteinExistence type="predicted"/>
<evidence type="ECO:0000313" key="2">
    <source>
        <dbReference type="Proteomes" id="UP001055811"/>
    </source>
</evidence>
<reference evidence="2" key="1">
    <citation type="journal article" date="2022" name="Mol. Ecol. Resour.">
        <title>The genomes of chicory, endive, great burdock and yacon provide insights into Asteraceae palaeo-polyploidization history and plant inulin production.</title>
        <authorList>
            <person name="Fan W."/>
            <person name="Wang S."/>
            <person name="Wang H."/>
            <person name="Wang A."/>
            <person name="Jiang F."/>
            <person name="Liu H."/>
            <person name="Zhao H."/>
            <person name="Xu D."/>
            <person name="Zhang Y."/>
        </authorList>
    </citation>
    <scope>NUCLEOTIDE SEQUENCE [LARGE SCALE GENOMIC DNA]</scope>
    <source>
        <strain evidence="2">cv. Punajuju</strain>
    </source>
</reference>
<keyword evidence="2" id="KW-1185">Reference proteome</keyword>
<accession>A0ACB9GFW0</accession>
<gene>
    <name evidence="1" type="ORF">L2E82_12108</name>
</gene>